<reference evidence="2" key="1">
    <citation type="journal article" date="2019" name="Int. J. Syst. Evol. Microbiol.">
        <title>The Global Catalogue of Microorganisms (GCM) 10K type strain sequencing project: providing services to taxonomists for standard genome sequencing and annotation.</title>
        <authorList>
            <consortium name="The Broad Institute Genomics Platform"/>
            <consortium name="The Broad Institute Genome Sequencing Center for Infectious Disease"/>
            <person name="Wu L."/>
            <person name="Ma J."/>
        </authorList>
    </citation>
    <scope>NUCLEOTIDE SEQUENCE [LARGE SCALE GENOMIC DNA]</scope>
    <source>
        <strain evidence="2">JCM 15974</strain>
    </source>
</reference>
<sequence>MKNNITILIIFLTSIMSFGQNKFEPGVIVLKNGQEKKGLIQFIRKVNENKIWYKTSENDELVSFTSNQVNFYTFDKINKKVTSQTLNLRTVFMEVLIEGKADLLFYRDENKNNHFFLKSKKSDLKELKVQKRISNNKNFIFKEFIGILNLEFNDCNDISKEINSTKFSLKGLAKTFKAYNNCVNELGFVSERIGRKAIQSINISVGYNFASIKESAPNLRGRDFASSSNPVLGLEYSYNPNFFNSHLSFNIGLNYNEINTDGEYVRSNIFSRNFETTRVNLKLLNIKLGAQYFLFETRKKINPVLGVYYINSRILNKDDAYLRINEDGDQEFLYSDGPTNIVGSTSGFGLEIGADFLISTKSSIQFRAGYENIGDFLENIDSNYPIQSYFFKLGYSLNLNK</sequence>
<name>A0ABP3U908_9FLAO</name>
<dbReference type="Proteomes" id="UP001501758">
    <property type="component" value="Unassembled WGS sequence"/>
</dbReference>
<accession>A0ABP3U908</accession>
<dbReference type="EMBL" id="BAAAGE010000003">
    <property type="protein sequence ID" value="GAA0727416.1"/>
    <property type="molecule type" value="Genomic_DNA"/>
</dbReference>
<evidence type="ECO:0000313" key="1">
    <source>
        <dbReference type="EMBL" id="GAA0727416.1"/>
    </source>
</evidence>
<evidence type="ECO:0000313" key="2">
    <source>
        <dbReference type="Proteomes" id="UP001501758"/>
    </source>
</evidence>
<dbReference type="RefSeq" id="WP_343913599.1">
    <property type="nucleotide sequence ID" value="NZ_BAAAGE010000003.1"/>
</dbReference>
<proteinExistence type="predicted"/>
<comment type="caution">
    <text evidence="1">The sequence shown here is derived from an EMBL/GenBank/DDBJ whole genome shotgun (WGS) entry which is preliminary data.</text>
</comment>
<protein>
    <recommendedName>
        <fullName evidence="3">Outer membrane protein beta-barrel domain-containing protein</fullName>
    </recommendedName>
</protein>
<organism evidence="1 2">
    <name type="scientific">Aquimarina litoralis</name>
    <dbReference type="NCBI Taxonomy" id="584605"/>
    <lineage>
        <taxon>Bacteria</taxon>
        <taxon>Pseudomonadati</taxon>
        <taxon>Bacteroidota</taxon>
        <taxon>Flavobacteriia</taxon>
        <taxon>Flavobacteriales</taxon>
        <taxon>Flavobacteriaceae</taxon>
        <taxon>Aquimarina</taxon>
    </lineage>
</organism>
<evidence type="ECO:0008006" key="3">
    <source>
        <dbReference type="Google" id="ProtNLM"/>
    </source>
</evidence>
<keyword evidence="2" id="KW-1185">Reference proteome</keyword>
<gene>
    <name evidence="1" type="ORF">GCM10009430_35470</name>
</gene>